<dbReference type="InterPro" id="IPR015421">
    <property type="entry name" value="PyrdxlP-dep_Trfase_major"/>
</dbReference>
<dbReference type="RefSeq" id="XP_007787683.1">
    <property type="nucleotide sequence ID" value="XM_007789493.1"/>
</dbReference>
<dbReference type="Pfam" id="PF20717">
    <property type="entry name" value="DUF6829"/>
    <property type="match status" value="1"/>
</dbReference>
<dbReference type="Gene3D" id="3.40.640.10">
    <property type="entry name" value="Type I PLP-dependent aspartate aminotransferase-like (Major domain)"/>
    <property type="match status" value="1"/>
</dbReference>
<dbReference type="OrthoDB" id="5295627at2759"/>
<dbReference type="InterPro" id="IPR049232">
    <property type="entry name" value="DUF6829"/>
</dbReference>
<dbReference type="InterPro" id="IPR000192">
    <property type="entry name" value="Aminotrans_V_dom"/>
</dbReference>
<feature type="region of interest" description="Disordered" evidence="2">
    <location>
        <begin position="63"/>
        <end position="82"/>
    </location>
</feature>
<dbReference type="SUPFAM" id="SSF53383">
    <property type="entry name" value="PLP-dependent transferases"/>
    <property type="match status" value="1"/>
</dbReference>
<evidence type="ECO:0000313" key="5">
    <source>
        <dbReference type="Proteomes" id="UP000019373"/>
    </source>
</evidence>
<dbReference type="EMBL" id="KE720845">
    <property type="protein sequence ID" value="ERF74986.1"/>
    <property type="molecule type" value="Genomic_DNA"/>
</dbReference>
<evidence type="ECO:0000259" key="3">
    <source>
        <dbReference type="Pfam" id="PF00266"/>
    </source>
</evidence>
<keyword evidence="1" id="KW-0663">Pyridoxal phosphate</keyword>
<feature type="domain" description="Aminotransferase class V" evidence="3">
    <location>
        <begin position="517"/>
        <end position="680"/>
    </location>
</feature>
<accession>U1GSK9</accession>
<name>U1GSK9_ENDPU</name>
<dbReference type="Pfam" id="PF00266">
    <property type="entry name" value="Aminotran_5"/>
    <property type="match status" value="1"/>
</dbReference>
<dbReference type="Proteomes" id="UP000019373">
    <property type="component" value="Unassembled WGS sequence"/>
</dbReference>
<protein>
    <recommendedName>
        <fullName evidence="3">Aminotransferase class V domain-containing protein</fullName>
    </recommendedName>
</protein>
<gene>
    <name evidence="4" type="ORF">EPUS_08527</name>
</gene>
<dbReference type="GeneID" id="19243376"/>
<reference evidence="5" key="1">
    <citation type="journal article" date="2014" name="BMC Genomics">
        <title>Genome characteristics reveal the impact of lichenization on lichen-forming fungus Endocarpon pusillum Hedwig (Verrucariales, Ascomycota).</title>
        <authorList>
            <person name="Wang Y.-Y."/>
            <person name="Liu B."/>
            <person name="Zhang X.-Y."/>
            <person name="Zhou Q.-M."/>
            <person name="Zhang T."/>
            <person name="Li H."/>
            <person name="Yu Y.-F."/>
            <person name="Zhang X.-L."/>
            <person name="Hao X.-Y."/>
            <person name="Wang M."/>
            <person name="Wang L."/>
            <person name="Wei J.-C."/>
        </authorList>
    </citation>
    <scope>NUCLEOTIDE SEQUENCE [LARGE SCALE GENOMIC DNA]</scope>
    <source>
        <strain evidence="5">Z07020 / HMAS-L-300199</strain>
    </source>
</reference>
<feature type="region of interest" description="Disordered" evidence="2">
    <location>
        <begin position="941"/>
        <end position="968"/>
    </location>
</feature>
<dbReference type="InterPro" id="IPR015424">
    <property type="entry name" value="PyrdxlP-dep_Trfase"/>
</dbReference>
<feature type="compositionally biased region" description="Basic and acidic residues" evidence="2">
    <location>
        <begin position="953"/>
        <end position="968"/>
    </location>
</feature>
<dbReference type="eggNOG" id="KOG1549">
    <property type="taxonomic scope" value="Eukaryota"/>
</dbReference>
<evidence type="ECO:0000256" key="1">
    <source>
        <dbReference type="ARBA" id="ARBA00022898"/>
    </source>
</evidence>
<evidence type="ECO:0000256" key="2">
    <source>
        <dbReference type="SAM" id="MobiDB-lite"/>
    </source>
</evidence>
<keyword evidence="5" id="KW-1185">Reference proteome</keyword>
<dbReference type="PANTHER" id="PTHR43092:SF2">
    <property type="entry name" value="HERCYNYLCYSTEINE SULFOXIDE LYASE"/>
    <property type="match status" value="1"/>
</dbReference>
<dbReference type="AlphaFoldDB" id="U1GSK9"/>
<organism evidence="4 5">
    <name type="scientific">Endocarpon pusillum (strain Z07020 / HMAS-L-300199)</name>
    <name type="common">Lichen-forming fungus</name>
    <dbReference type="NCBI Taxonomy" id="1263415"/>
    <lineage>
        <taxon>Eukaryota</taxon>
        <taxon>Fungi</taxon>
        <taxon>Dikarya</taxon>
        <taxon>Ascomycota</taxon>
        <taxon>Pezizomycotina</taxon>
        <taxon>Eurotiomycetes</taxon>
        <taxon>Chaetothyriomycetidae</taxon>
        <taxon>Verrucariales</taxon>
        <taxon>Verrucariaceae</taxon>
        <taxon>Endocarpon</taxon>
    </lineage>
</organism>
<sequence>MSWAQLWKVLSPDKLSTRRMKKLNTETKLQQTVFQGIFFEADDAKALHMIADAFVPELERLKNASTASEPGEPSMGDEGQEKSPSCLLFGKEYDEVNRTLVGMLALKWIWNDDYEAFTSSQNKFVKLKPETFQRLRKLFIDGLRKKADLFNLLTSTIINDLGKDPALAEDVSKITGLPAHAINHDMVIYEAAKADIIPCIRRLDDKHKEELFLGLKLGSTLNGGQLAQAENVPGNLEGLLEMRGHRHAFDLKFLELILDVAGAAGHLDARCAKMMIEPVAQAYLTTHEVALDIIEGRSSLREGYDTVLTRRAEMLVEKGFRRLSVQDPEERALLRMLLMSRTADAEQAELFSQAFDSLPVSIRRKLVNGLNVDGYQDGKAILPYYMPAMFSEALENVSREPLSAKIEAMSSLMRFLTRVLDGTRPMPGKEGKVVERNLMFARATIKSKEFREDPTVLDQLKIPPTPDVQQLLTNQSSFGTYPHAVLTSLRHFQGLAEAAPDKFMRYTYSELLLASCRAVSALLDAPLDTCVFVQNATLGINTVLRNLVYEPRKDVIVYFDTIYGACEKTIFSIVETNPTVTARKVEGYEFPCEHEEVVARFVDVVQGLQREGLRAKVAVFDTICAVPGVRFPFERLTDECRRLGVLSCIDAAHGIGHIPLDLGVLDPDFLVSNCHKNLPPFVFKHSLNHEPLVNRWLFTPRGCALFYVPFRNQHLIRTTYPTSHGYMPPPTSQASIRNPLPAFAPNATPFTALFQFVATTDNAPYYCVPAARKFRGEVCGGEENLMRYLRESMRKGGDRVAEILGTEVMENSADREGGVCGAGSLRDCAFANVRLPLTIASPPLDSSTAENENENRKGVVKGAMAQEEVGRVVDYMQETFVDEFDTFIAVYEYKGRLWTRLSGQVYLDLSDWEWCACVLEDVCARVREGWFRGEDDVGAGHRGGNAAKQGKKGGFDGSKEVEEENDGVKDIAEGFKGFRVEME</sequence>
<evidence type="ECO:0000313" key="4">
    <source>
        <dbReference type="EMBL" id="ERF74986.1"/>
    </source>
</evidence>
<proteinExistence type="predicted"/>
<dbReference type="HOGENOM" id="CLU_303040_0_0_1"/>
<dbReference type="PANTHER" id="PTHR43092">
    <property type="entry name" value="L-CYSTEINE DESULFHYDRASE"/>
    <property type="match status" value="1"/>
</dbReference>